<evidence type="ECO:0000313" key="3">
    <source>
        <dbReference type="Proteomes" id="UP001366060"/>
    </source>
</evidence>
<feature type="non-terminal residue" evidence="2">
    <location>
        <position position="1"/>
    </location>
</feature>
<dbReference type="InterPro" id="IPR007685">
    <property type="entry name" value="RelA_SpoT"/>
</dbReference>
<keyword evidence="3" id="KW-1185">Reference proteome</keyword>
<dbReference type="Gene3D" id="3.30.460.10">
    <property type="entry name" value="Beta Polymerase, domain 2"/>
    <property type="match status" value="1"/>
</dbReference>
<dbReference type="CDD" id="cd05399">
    <property type="entry name" value="NT_Rel-Spo_like"/>
    <property type="match status" value="1"/>
</dbReference>
<evidence type="ECO:0000313" key="2">
    <source>
        <dbReference type="EMBL" id="MEL0660983.1"/>
    </source>
</evidence>
<reference evidence="2 3" key="1">
    <citation type="submission" date="2024-02" db="EMBL/GenBank/DDBJ databases">
        <title>Bacteria isolated from the canopy kelp, Nereocystis luetkeana.</title>
        <authorList>
            <person name="Pfister C.A."/>
            <person name="Younker I.T."/>
            <person name="Light S.H."/>
        </authorList>
    </citation>
    <scope>NUCLEOTIDE SEQUENCE [LARGE SCALE GENOMIC DNA]</scope>
    <source>
        <strain evidence="2 3">TI.2.07</strain>
    </source>
</reference>
<dbReference type="Pfam" id="PF04607">
    <property type="entry name" value="RelA_SpoT"/>
    <property type="match status" value="1"/>
</dbReference>
<organism evidence="2 3">
    <name type="scientific">Psychromonas arctica</name>
    <dbReference type="NCBI Taxonomy" id="168275"/>
    <lineage>
        <taxon>Bacteria</taxon>
        <taxon>Pseudomonadati</taxon>
        <taxon>Pseudomonadota</taxon>
        <taxon>Gammaproteobacteria</taxon>
        <taxon>Alteromonadales</taxon>
        <taxon>Psychromonadaceae</taxon>
        <taxon>Psychromonas</taxon>
    </lineage>
</organism>
<dbReference type="SUPFAM" id="SSF81301">
    <property type="entry name" value="Nucleotidyltransferase"/>
    <property type="match status" value="1"/>
</dbReference>
<dbReference type="PANTHER" id="PTHR41773">
    <property type="entry name" value="GTP PYROPHOSPHATASE-RELATED"/>
    <property type="match status" value="1"/>
</dbReference>
<name>A0ABU9HGX5_9GAMM</name>
<gene>
    <name evidence="2" type="ORF">V6255_17775</name>
</gene>
<dbReference type="InterPro" id="IPR043519">
    <property type="entry name" value="NT_sf"/>
</dbReference>
<comment type="caution">
    <text evidence="2">The sequence shown here is derived from an EMBL/GenBank/DDBJ whole genome shotgun (WGS) entry which is preliminary data.</text>
</comment>
<sequence length="348" mass="39927">FPPCCSKITLERSTRPSKVESLLSEVFETSEISYHQISSRAKTIESVKAKGNNEKYSDPINEIQDFSGIRIITYVEDEIDSICKIIEENFEIDLENSSNKSDELGIDKVGYKSVHYVATLKKDRLKLPEYKQFQNKLFEIQIRTILQHAWAEIEHDRNYKFSGKLPPDISRRFKILAGVLEMSDREFNNISQEIDTISEKAKATVTSGKLNVPITSVSIAQYIKSKFKNKLSSGYEFIADHEAKGINELEKCGVTTLEELDLLLTEDAQKLYFYMASIDNKKIAELGIARISLILSDYKQYFSLAFSNSFGAFTYQKELEAQVKEIFERNKVDWDDITSNYNVSLMDI</sequence>
<feature type="domain" description="RelA/SpoT" evidence="1">
    <location>
        <begin position="39"/>
        <end position="165"/>
    </location>
</feature>
<dbReference type="RefSeq" id="WP_341629345.1">
    <property type="nucleotide sequence ID" value="NZ_JBAKBA010000079.1"/>
</dbReference>
<dbReference type="Gene3D" id="1.10.287.860">
    <property type="entry name" value="Nucleotidyltransferase"/>
    <property type="match status" value="1"/>
</dbReference>
<accession>A0ABU9HGX5</accession>
<evidence type="ECO:0000259" key="1">
    <source>
        <dbReference type="SMART" id="SM00954"/>
    </source>
</evidence>
<dbReference type="PANTHER" id="PTHR41773:SF1">
    <property type="entry name" value="RELA_SPOT DOMAIN-CONTAINING PROTEIN"/>
    <property type="match status" value="1"/>
</dbReference>
<dbReference type="Proteomes" id="UP001366060">
    <property type="component" value="Unassembled WGS sequence"/>
</dbReference>
<dbReference type="EMBL" id="JBAKBA010000079">
    <property type="protein sequence ID" value="MEL0660983.1"/>
    <property type="molecule type" value="Genomic_DNA"/>
</dbReference>
<protein>
    <recommendedName>
        <fullName evidence="1">RelA/SpoT domain-containing protein</fullName>
    </recommendedName>
</protein>
<proteinExistence type="predicted"/>
<dbReference type="SMART" id="SM00954">
    <property type="entry name" value="RelA_SpoT"/>
    <property type="match status" value="1"/>
</dbReference>